<evidence type="ECO:0000256" key="5">
    <source>
        <dbReference type="ARBA" id="ARBA00022691"/>
    </source>
</evidence>
<evidence type="ECO:0000256" key="3">
    <source>
        <dbReference type="ARBA" id="ARBA00022603"/>
    </source>
</evidence>
<feature type="binding site" evidence="7 8">
    <location>
        <position position="181"/>
    </location>
    <ligand>
        <name>S-adenosyl-L-methionine</name>
        <dbReference type="ChEBI" id="CHEBI:59789"/>
    </ligand>
</feature>
<dbReference type="PANTHER" id="PTHR22807:SF30">
    <property type="entry name" value="28S RRNA (CYTOSINE(4447)-C(5))-METHYLTRANSFERASE-RELATED"/>
    <property type="match status" value="1"/>
</dbReference>
<dbReference type="PROSITE" id="PS51686">
    <property type="entry name" value="SAM_MT_RSMB_NOP"/>
    <property type="match status" value="1"/>
</dbReference>
<keyword evidence="4 7" id="KW-0808">Transferase</keyword>
<dbReference type="RefSeq" id="WP_010554206.1">
    <property type="nucleotide sequence ID" value="NZ_CP011025.1"/>
</dbReference>
<dbReference type="InterPro" id="IPR011023">
    <property type="entry name" value="Nop2p"/>
</dbReference>
<feature type="binding site" evidence="7 8">
    <location>
        <position position="199"/>
    </location>
    <ligand>
        <name>S-adenosyl-L-methionine</name>
        <dbReference type="ChEBI" id="CHEBI:59789"/>
    </ligand>
</feature>
<dbReference type="InterPro" id="IPR048457">
    <property type="entry name" value="YebU_pre-PUA_dom"/>
</dbReference>
<evidence type="ECO:0000259" key="9">
    <source>
        <dbReference type="PROSITE" id="PS51686"/>
    </source>
</evidence>
<dbReference type="InterPro" id="IPR023267">
    <property type="entry name" value="RCMT"/>
</dbReference>
<keyword evidence="1 7" id="KW-0963">Cytoplasm</keyword>
<dbReference type="NCBIfam" id="TIGR00446">
    <property type="entry name" value="nop2p"/>
    <property type="match status" value="1"/>
</dbReference>
<dbReference type="KEGG" id="part:PARC_a2386"/>
<dbReference type="InterPro" id="IPR029063">
    <property type="entry name" value="SAM-dependent_MTases_sf"/>
</dbReference>
<dbReference type="PRINTS" id="PR02008">
    <property type="entry name" value="RCMTFAMILY"/>
</dbReference>
<comment type="similarity">
    <text evidence="7 8">Belongs to the class I-like SAM-binding methyltransferase superfamily. RsmB/NOP family.</text>
</comment>
<dbReference type="Pfam" id="PF17125">
    <property type="entry name" value="Methyltr_RsmF_N"/>
    <property type="match status" value="1"/>
</dbReference>
<comment type="catalytic activity">
    <reaction evidence="7">
        <text>cytidine(1407) in 16S rRNA + S-adenosyl-L-methionine = 5-methylcytidine(1407) in 16S rRNA + S-adenosyl-L-homocysteine + H(+)</text>
        <dbReference type="Rhea" id="RHEA:42756"/>
        <dbReference type="Rhea" id="RHEA-COMP:10223"/>
        <dbReference type="Rhea" id="RHEA-COMP:10224"/>
        <dbReference type="ChEBI" id="CHEBI:15378"/>
        <dbReference type="ChEBI" id="CHEBI:57856"/>
        <dbReference type="ChEBI" id="CHEBI:59789"/>
        <dbReference type="ChEBI" id="CHEBI:74483"/>
        <dbReference type="ChEBI" id="CHEBI:82748"/>
        <dbReference type="EC" id="2.1.1.178"/>
    </reaction>
</comment>
<feature type="active site" description="Nucleophile" evidence="7 8">
    <location>
        <position position="252"/>
    </location>
</feature>
<evidence type="ECO:0000313" key="11">
    <source>
        <dbReference type="Proteomes" id="UP000016505"/>
    </source>
</evidence>
<gene>
    <name evidence="7 10" type="primary">rsmF</name>
    <name evidence="10" type="ORF">PARC_a2386</name>
</gene>
<sequence length="483" mass="53838">MNANTFIPEHFIDDVKTYLPAHLNLDDFLNACRRPLRKSIRVNTLKISIEEFVKRATEKNWLLTPIPWCSEGFWLERPSDEEQNLALGNTDLHLSGAMYVQEASSMLPPIALKQSIELADSQNNTVLDMASAPGSKTSQLAALMDNQGVLVANELSSSRLKVLSATLKRMGVGNCALSHFDGVIFGNYMFECFDSILLDAPCSGEGTVRKDADALKNWSIESNIQIAQVQKDLIKSAFYALKPGGTLVYSTCTLTPLENQQVCDYLLSEFGDYIAPESLSDLFQGASKATTSEGYLHVWPQTFDSEGFFIAKFKKYASCDNSNQTVKKGAFPFNEFDKKQCAAFMQSLKKHFGITTLPGSLMQRDKELWLFPQGFEAVQNKIKYARLGIQIGIIHKNGVRLTHEYATVFGNECKTNIFALNNEQANDYFQGKDIRLAEATQTIGEVVLTLCGCPIGLGKWQKNKIKNSLPRDLVQNTQLISWG</sequence>
<comment type="subcellular location">
    <subcellularLocation>
        <location evidence="7">Cytoplasm</location>
    </subcellularLocation>
</comment>
<feature type="domain" description="SAM-dependent MTase RsmB/NOP-type" evidence="9">
    <location>
        <begin position="28"/>
        <end position="316"/>
    </location>
</feature>
<evidence type="ECO:0000256" key="7">
    <source>
        <dbReference type="HAMAP-Rule" id="MF_01579"/>
    </source>
</evidence>
<dbReference type="Pfam" id="PF21150">
    <property type="entry name" value="YebU_pre-PUA_dom"/>
    <property type="match status" value="1"/>
</dbReference>
<dbReference type="GO" id="GO:0009383">
    <property type="term" value="F:rRNA (cytosine-C5-)-methyltransferase activity"/>
    <property type="evidence" value="ECO:0007669"/>
    <property type="project" value="TreeGrafter"/>
</dbReference>
<organism evidence="10 11">
    <name type="scientific">Pseudoalteromonas arctica A 37-1-2</name>
    <dbReference type="NCBI Taxonomy" id="1117313"/>
    <lineage>
        <taxon>Bacteria</taxon>
        <taxon>Pseudomonadati</taxon>
        <taxon>Pseudomonadota</taxon>
        <taxon>Gammaproteobacteria</taxon>
        <taxon>Alteromonadales</taxon>
        <taxon>Pseudoalteromonadaceae</taxon>
        <taxon>Pseudoalteromonas</taxon>
    </lineage>
</organism>
<comment type="function">
    <text evidence="7">Specifically methylates the cytosine at position 1407 (m5C1407) of 16S rRNA.</text>
</comment>
<dbReference type="InterPro" id="IPR023545">
    <property type="entry name" value="rRNA_ssu_MeTfrase_F"/>
</dbReference>
<evidence type="ECO:0000256" key="6">
    <source>
        <dbReference type="ARBA" id="ARBA00022884"/>
    </source>
</evidence>
<dbReference type="GO" id="GO:0005737">
    <property type="term" value="C:cytoplasm"/>
    <property type="evidence" value="ECO:0007669"/>
    <property type="project" value="UniProtKB-SubCell"/>
</dbReference>
<dbReference type="NCBIfam" id="NF008898">
    <property type="entry name" value="PRK11933.1"/>
    <property type="match status" value="1"/>
</dbReference>
<dbReference type="Gene3D" id="3.10.450.720">
    <property type="match status" value="1"/>
</dbReference>
<feature type="binding site" evidence="7 8">
    <location>
        <begin position="130"/>
        <end position="136"/>
    </location>
    <ligand>
        <name>S-adenosyl-L-methionine</name>
        <dbReference type="ChEBI" id="CHEBI:59789"/>
    </ligand>
</feature>
<dbReference type="EC" id="2.1.1.178" evidence="7"/>
<name>A0A290S496_9GAMM</name>
<dbReference type="PANTHER" id="PTHR22807">
    <property type="entry name" value="NOP2 YEAST -RELATED NOL1/NOP2/FMU SUN DOMAIN-CONTAINING"/>
    <property type="match status" value="1"/>
</dbReference>
<dbReference type="GO" id="GO:0070475">
    <property type="term" value="P:rRNA base methylation"/>
    <property type="evidence" value="ECO:0007669"/>
    <property type="project" value="TreeGrafter"/>
</dbReference>
<keyword evidence="6 7" id="KW-0694">RNA-binding</keyword>
<evidence type="ECO:0000256" key="2">
    <source>
        <dbReference type="ARBA" id="ARBA00022552"/>
    </source>
</evidence>
<dbReference type="AlphaFoldDB" id="A0A290S496"/>
<dbReference type="Pfam" id="PF01189">
    <property type="entry name" value="Methyltr_RsmB-F"/>
    <property type="match status" value="1"/>
</dbReference>
<feature type="binding site" evidence="7 8">
    <location>
        <position position="154"/>
    </location>
    <ligand>
        <name>S-adenosyl-L-methionine</name>
        <dbReference type="ChEBI" id="CHEBI:59789"/>
    </ligand>
</feature>
<dbReference type="SUPFAM" id="SSF53335">
    <property type="entry name" value="S-adenosyl-L-methionine-dependent methyltransferases"/>
    <property type="match status" value="1"/>
</dbReference>
<evidence type="ECO:0000313" key="10">
    <source>
        <dbReference type="EMBL" id="ATC86883.1"/>
    </source>
</evidence>
<dbReference type="Proteomes" id="UP000016505">
    <property type="component" value="Chromosome I"/>
</dbReference>
<dbReference type="OrthoDB" id="9810297at2"/>
<dbReference type="EMBL" id="CP011025">
    <property type="protein sequence ID" value="ATC86883.1"/>
    <property type="molecule type" value="Genomic_DNA"/>
</dbReference>
<accession>A0A290S496</accession>
<dbReference type="InterPro" id="IPR027391">
    <property type="entry name" value="Nol1_Nop2_Fmu_2"/>
</dbReference>
<protein>
    <recommendedName>
        <fullName evidence="7">Ribosomal RNA small subunit methyltransferase F</fullName>
        <ecNumber evidence="7">2.1.1.178</ecNumber>
    </recommendedName>
    <alternativeName>
        <fullName evidence="7">16S rRNA m5C1407 methyltransferase</fullName>
    </alternativeName>
    <alternativeName>
        <fullName evidence="7">rRNA (cytosine-C(5)-)-methyltransferase RsmF</fullName>
    </alternativeName>
</protein>
<dbReference type="HAMAP" id="MF_01579">
    <property type="entry name" value="16SrRNA_methyltr_F"/>
    <property type="match status" value="1"/>
</dbReference>
<reference evidence="10 11" key="1">
    <citation type="journal article" date="2012" name="J. Bacteriol.">
        <title>Genome sequences of type strains of seven species of the marine bacterium Pseudoalteromonas.</title>
        <authorList>
            <person name="Xie B.B."/>
            <person name="Shu Y.L."/>
            <person name="Qin Q.L."/>
            <person name="Rong J.C."/>
            <person name="Zhang X.Y."/>
            <person name="Chen X.L."/>
            <person name="Shi M."/>
            <person name="He H.L."/>
            <person name="Zhou B.C."/>
            <person name="Zhang Y.Z."/>
        </authorList>
    </citation>
    <scope>NUCLEOTIDE SEQUENCE [LARGE SCALE GENOMIC DNA]</scope>
    <source>
        <strain evidence="10 11">A 37-1-2</strain>
    </source>
</reference>
<evidence type="ECO:0000256" key="4">
    <source>
        <dbReference type="ARBA" id="ARBA00022679"/>
    </source>
</evidence>
<proteinExistence type="inferred from homology"/>
<dbReference type="InterPro" id="IPR001678">
    <property type="entry name" value="MeTrfase_RsmB-F_NOP2_dom"/>
</dbReference>
<evidence type="ECO:0000256" key="8">
    <source>
        <dbReference type="PROSITE-ProRule" id="PRU01023"/>
    </source>
</evidence>
<evidence type="ECO:0000256" key="1">
    <source>
        <dbReference type="ARBA" id="ARBA00022490"/>
    </source>
</evidence>
<dbReference type="Pfam" id="PF13636">
    <property type="entry name" value="Methyltranf_PUA"/>
    <property type="match status" value="1"/>
</dbReference>
<keyword evidence="5 7" id="KW-0949">S-adenosyl-L-methionine</keyword>
<keyword evidence="2 7" id="KW-0698">rRNA processing</keyword>
<dbReference type="Gene3D" id="3.40.50.150">
    <property type="entry name" value="Vaccinia Virus protein VP39"/>
    <property type="match status" value="1"/>
</dbReference>
<dbReference type="InterPro" id="IPR031341">
    <property type="entry name" value="Methyltr_RsmF_N"/>
</dbReference>
<dbReference type="GO" id="GO:0003723">
    <property type="term" value="F:RNA binding"/>
    <property type="evidence" value="ECO:0007669"/>
    <property type="project" value="UniProtKB-UniRule"/>
</dbReference>
<dbReference type="InterPro" id="IPR049560">
    <property type="entry name" value="MeTrfase_RsmB-F_NOP2_cat"/>
</dbReference>
<keyword evidence="3 7" id="KW-0489">Methyltransferase</keyword>